<protein>
    <submittedName>
        <fullName evidence="2">Uncharacterized protein</fullName>
    </submittedName>
</protein>
<name>A0A376H1T8_ENTGA</name>
<gene>
    <name evidence="2" type="ORF">NCTC12360_01574</name>
</gene>
<keyword evidence="1" id="KW-0472">Membrane</keyword>
<dbReference type="EMBL" id="UFYW01000001">
    <property type="protein sequence ID" value="STD83114.1"/>
    <property type="molecule type" value="Genomic_DNA"/>
</dbReference>
<feature type="transmembrane region" description="Helical" evidence="1">
    <location>
        <begin position="165"/>
        <end position="185"/>
    </location>
</feature>
<evidence type="ECO:0000313" key="3">
    <source>
        <dbReference type="Proteomes" id="UP000254807"/>
    </source>
</evidence>
<dbReference type="Proteomes" id="UP000254807">
    <property type="component" value="Unassembled WGS sequence"/>
</dbReference>
<proteinExistence type="predicted"/>
<evidence type="ECO:0000256" key="1">
    <source>
        <dbReference type="SAM" id="Phobius"/>
    </source>
</evidence>
<keyword evidence="1" id="KW-1133">Transmembrane helix</keyword>
<keyword evidence="1" id="KW-0812">Transmembrane</keyword>
<dbReference type="AlphaFoldDB" id="A0A376H1T8"/>
<reference evidence="2 3" key="1">
    <citation type="submission" date="2018-06" db="EMBL/GenBank/DDBJ databases">
        <authorList>
            <consortium name="Pathogen Informatics"/>
            <person name="Doyle S."/>
        </authorList>
    </citation>
    <scope>NUCLEOTIDE SEQUENCE [LARGE SCALE GENOMIC DNA]</scope>
    <source>
        <strain evidence="2 3">NCTC12360</strain>
    </source>
</reference>
<accession>A0A376H1T8</accession>
<organism evidence="2 3">
    <name type="scientific">Enterococcus gallinarum</name>
    <dbReference type="NCBI Taxonomy" id="1353"/>
    <lineage>
        <taxon>Bacteria</taxon>
        <taxon>Bacillati</taxon>
        <taxon>Bacillota</taxon>
        <taxon>Bacilli</taxon>
        <taxon>Lactobacillales</taxon>
        <taxon>Enterococcaceae</taxon>
        <taxon>Enterococcus</taxon>
    </lineage>
</organism>
<dbReference type="RefSeq" id="WP_060815223.1">
    <property type="nucleotide sequence ID" value="NZ_JBHULA010000055.1"/>
</dbReference>
<sequence>MQHSDISSYLNIILIAINISIGLYTFSTNQKSNRINPIIDHLLHKVFIPFQNTIGKSLFKEVDDQNINTIHKNLTLLYDEIHNTDLEFALSYTTTYYLQRILNLGIPTNVRQFKKYNYEYKNFSHYYYKDLNKFRRKSGLPRYNNMYRINFGLYKNKIWVYSRHFYYYLLLITSIFFIELLIYWMKNFN</sequence>
<evidence type="ECO:0000313" key="2">
    <source>
        <dbReference type="EMBL" id="STD83114.1"/>
    </source>
</evidence>
<feature type="transmembrane region" description="Helical" evidence="1">
    <location>
        <begin position="6"/>
        <end position="26"/>
    </location>
</feature>
<keyword evidence="3" id="KW-1185">Reference proteome</keyword>